<reference evidence="5 6" key="1">
    <citation type="journal article" date="2008" name="PLoS ONE">
        <title>Comparative analysis of Acinetobacters: three genomes for three lifestyles.</title>
        <authorList>
            <person name="Vallenet D."/>
            <person name="Nordmann P."/>
            <person name="Barbe V."/>
            <person name="Poirel L."/>
            <person name="Mangenot S."/>
            <person name="Bataille E."/>
            <person name="Dossat C."/>
            <person name="Gas S."/>
            <person name="Kreimeyer A."/>
            <person name="Lenoble P."/>
            <person name="Oztas S."/>
            <person name="Poulain J."/>
            <person name="Segurens B."/>
            <person name="Robert C."/>
            <person name="Abergel C."/>
            <person name="Claverie J.M."/>
            <person name="Raoult D."/>
            <person name="Medigue C."/>
            <person name="Weissenbach J."/>
            <person name="Cruveiller S."/>
        </authorList>
    </citation>
    <scope>NUCLEOTIDE SEQUENCE [LARGE SCALE GENOMIC DNA]</scope>
    <source>
        <strain evidence="5 6">SDF</strain>
    </source>
</reference>
<dbReference type="Pfam" id="PF17482">
    <property type="entry name" value="Phage_sheath_1C"/>
    <property type="match status" value="1"/>
</dbReference>
<dbReference type="Proteomes" id="UP000001741">
    <property type="component" value="Chromosome"/>
</dbReference>
<evidence type="ECO:0000313" key="5">
    <source>
        <dbReference type="EMBL" id="CAP02080.1"/>
    </source>
</evidence>
<feature type="domain" description="Tail sheath protein subtilisin-like" evidence="2">
    <location>
        <begin position="124"/>
        <end position="290"/>
    </location>
</feature>
<dbReference type="Pfam" id="PF22671">
    <property type="entry name" value="Gp18_domIII_N"/>
    <property type="match status" value="1"/>
</dbReference>
<dbReference type="HOGENOM" id="CLU_037707_0_0_6"/>
<evidence type="ECO:0000259" key="2">
    <source>
        <dbReference type="Pfam" id="PF04984"/>
    </source>
</evidence>
<dbReference type="EMBL" id="CU468230">
    <property type="protein sequence ID" value="CAP02080.1"/>
    <property type="molecule type" value="Genomic_DNA"/>
</dbReference>
<organism evidence="5 6">
    <name type="scientific">Acinetobacter baumannii (strain SDF)</name>
    <dbReference type="NCBI Taxonomy" id="509170"/>
    <lineage>
        <taxon>Bacteria</taxon>
        <taxon>Pseudomonadati</taxon>
        <taxon>Pseudomonadota</taxon>
        <taxon>Gammaproteobacteria</taxon>
        <taxon>Moraxellales</taxon>
        <taxon>Moraxellaceae</taxon>
        <taxon>Acinetobacter</taxon>
        <taxon>Acinetobacter calcoaceticus/baumannii complex</taxon>
    </lineage>
</organism>
<evidence type="ECO:0000259" key="3">
    <source>
        <dbReference type="Pfam" id="PF17482"/>
    </source>
</evidence>
<protein>
    <submittedName>
        <fullName evidence="5">Phage-related major tail sheath protein ( FI-like)</fullName>
    </submittedName>
</protein>
<dbReference type="InterPro" id="IPR054564">
    <property type="entry name" value="Gp18_domIII_N"/>
</dbReference>
<feature type="domain" description="Tail sheath protein Gp18-like" evidence="4">
    <location>
        <begin position="44"/>
        <end position="104"/>
    </location>
</feature>
<accession>B0VUL8</accession>
<sequence>MKTCDLTKNQSDHRFIFMADSYHHGVRVFEINNGTRPIRTISTAVIGMVCTASDADEQTFPLNTAVLITDIQAAIGKAGVQGTLARSLQAIADQTNAVVIVVRVVQEQDEAAQTTAVLGGTTDGKYTGMKALLTSGSKFGMKPRILGVPGLDNAAVGAGITAIAQQLRGFSYVSAWGCNTKEEVIAYRQSFGARETMVIWPDFLGWDTATNKTTSLAATARALGLRAKIDQEIGWHKTLSNVPVNGVTGINKDVFWDLQSSATDANFLNENDVTTLIQRDGFRFWGSRTCSEDPLFAFENYTRTAQVIMDTMGEAHMWAVDKPLHPSLARDIIEGINAKLRDWTTNGYLVGGEAWFDPALNPADILKAGKLRISYDYTPVPPLEDLSLRQHITDSYLADFASRIAA</sequence>
<dbReference type="PANTHER" id="PTHR35861:SF1">
    <property type="entry name" value="PHAGE TAIL SHEATH PROTEIN"/>
    <property type="match status" value="1"/>
</dbReference>
<evidence type="ECO:0000313" key="6">
    <source>
        <dbReference type="Proteomes" id="UP000001741"/>
    </source>
</evidence>
<dbReference type="KEGG" id="abm:ABSDF2781"/>
<name>B0VUL8_ACIBS</name>
<feature type="domain" description="Tail sheath protein C-terminal" evidence="3">
    <location>
        <begin position="292"/>
        <end position="393"/>
    </location>
</feature>
<dbReference type="InterPro" id="IPR035089">
    <property type="entry name" value="Phage_sheath_subtilisin"/>
</dbReference>
<proteinExistence type="inferred from homology"/>
<dbReference type="PANTHER" id="PTHR35861">
    <property type="match status" value="1"/>
</dbReference>
<dbReference type="AlphaFoldDB" id="B0VUL8"/>
<dbReference type="InterPro" id="IPR020287">
    <property type="entry name" value="Tail_sheath_C"/>
</dbReference>
<dbReference type="Pfam" id="PF04984">
    <property type="entry name" value="Phage_sheath_1"/>
    <property type="match status" value="1"/>
</dbReference>
<dbReference type="InterPro" id="IPR052042">
    <property type="entry name" value="Tail_sheath_structural"/>
</dbReference>
<comment type="similarity">
    <text evidence="1">Belongs to the myoviridae tail sheath protein family.</text>
</comment>
<dbReference type="BioCyc" id="ABAU509170:GCL9-2284-MONOMER"/>
<evidence type="ECO:0000259" key="4">
    <source>
        <dbReference type="Pfam" id="PF22671"/>
    </source>
</evidence>
<gene>
    <name evidence="5" type="ordered locus">ABSDF2781</name>
</gene>
<evidence type="ECO:0000256" key="1">
    <source>
        <dbReference type="ARBA" id="ARBA00008005"/>
    </source>
</evidence>